<dbReference type="Pfam" id="PF04882">
    <property type="entry name" value="Peroxin-3"/>
    <property type="match status" value="1"/>
</dbReference>
<dbReference type="GO" id="GO:0045046">
    <property type="term" value="P:protein import into peroxisome membrane"/>
    <property type="evidence" value="ECO:0007669"/>
    <property type="project" value="TreeGrafter"/>
</dbReference>
<keyword evidence="2" id="KW-0812">Transmembrane</keyword>
<name>A0A4Q1BEI1_TREME</name>
<dbReference type="PANTHER" id="PTHR28080">
    <property type="entry name" value="PEROXISOMAL BIOGENESIS FACTOR 3"/>
    <property type="match status" value="1"/>
</dbReference>
<accession>A0A4Q1BEI1</accession>
<evidence type="ECO:0000313" key="4">
    <source>
        <dbReference type="Proteomes" id="UP000289152"/>
    </source>
</evidence>
<organism evidence="3 4">
    <name type="scientific">Tremella mesenterica</name>
    <name type="common">Jelly fungus</name>
    <dbReference type="NCBI Taxonomy" id="5217"/>
    <lineage>
        <taxon>Eukaryota</taxon>
        <taxon>Fungi</taxon>
        <taxon>Dikarya</taxon>
        <taxon>Basidiomycota</taxon>
        <taxon>Agaricomycotina</taxon>
        <taxon>Tremellomycetes</taxon>
        <taxon>Tremellales</taxon>
        <taxon>Tremellaceae</taxon>
        <taxon>Tremella</taxon>
    </lineage>
</organism>
<keyword evidence="4" id="KW-1185">Reference proteome</keyword>
<keyword evidence="2" id="KW-1133">Transmembrane helix</keyword>
<evidence type="ECO:0000313" key="3">
    <source>
        <dbReference type="EMBL" id="RXK35535.1"/>
    </source>
</evidence>
<dbReference type="GO" id="GO:0005778">
    <property type="term" value="C:peroxisomal membrane"/>
    <property type="evidence" value="ECO:0007669"/>
    <property type="project" value="InterPro"/>
</dbReference>
<feature type="compositionally biased region" description="Polar residues" evidence="1">
    <location>
        <begin position="94"/>
        <end position="112"/>
    </location>
</feature>
<comment type="caution">
    <text evidence="3">The sequence shown here is derived from an EMBL/GenBank/DDBJ whole genome shotgun (WGS) entry which is preliminary data.</text>
</comment>
<dbReference type="EMBL" id="SDIL01000132">
    <property type="protein sequence ID" value="RXK35535.1"/>
    <property type="molecule type" value="Genomic_DNA"/>
</dbReference>
<protein>
    <recommendedName>
        <fullName evidence="5">Peroxin-3</fullName>
    </recommendedName>
</protein>
<reference evidence="3 4" key="1">
    <citation type="submission" date="2016-06" db="EMBL/GenBank/DDBJ databases">
        <title>Evolution of pathogenesis and genome organization in the Tremellales.</title>
        <authorList>
            <person name="Cuomo C."/>
            <person name="Litvintseva A."/>
            <person name="Heitman J."/>
            <person name="Chen Y."/>
            <person name="Sun S."/>
            <person name="Springer D."/>
            <person name="Dromer F."/>
            <person name="Young S."/>
            <person name="Zeng Q."/>
            <person name="Chapman S."/>
            <person name="Gujja S."/>
            <person name="Saif S."/>
            <person name="Birren B."/>
        </authorList>
    </citation>
    <scope>NUCLEOTIDE SEQUENCE [LARGE SCALE GENOMIC DNA]</scope>
    <source>
        <strain evidence="3 4">ATCC 28783</strain>
    </source>
</reference>
<dbReference type="Proteomes" id="UP000289152">
    <property type="component" value="Unassembled WGS sequence"/>
</dbReference>
<sequence length="565" mass="62490">MPPNTVTRNPWQRRLRRFMFFVGVSSTVYLVGSYLIDRMRAARLRALKEKKERDLIKGHFTTLLSNISFTIYSLLPTLQPQLFDAYPVESTSQALQSLSQNGDLQTPSTSPADSMLLQHPPSSETGGTPSHPGDSWASEFQQREGQEPISPSISSIPTVSESHGPGETDDEMSSVLSQSISIPPTDMSMSSSSTSPSSDLSRSAQLNVSPPRLNVPAPASEGRSKKELWRDLKIQSITRAISTVYLLPLIYILTTSQLSILARRRYLTEVKSKLPSIDEESSTPSEDPLATPTPRNEDKTSVKSQQGWISYLASNTGVTTVLTSRPVMSVASSLPVVGQWFAFSNRTESVFDVNAEEARLQAEAEAGEAERVFLTYSWWLLHEGWKSLASRVEKAVTDVMGGVGLKRQLTVEEWESLLNEIRASVETDTSDLSSALYSFEQHILPPTPLPETSSSCPLPSQPTSPLLLSLLKETKQHIASPDGRYLLDKGATMMMRKLVDELRQECYDENGEFTGSRLAECLLVFNAWSKNVWEGIPDKGVEALLAVKEYEGFAALIFGDWADNM</sequence>
<feature type="region of interest" description="Disordered" evidence="1">
    <location>
        <begin position="273"/>
        <end position="302"/>
    </location>
</feature>
<dbReference type="InParanoid" id="A0A4Q1BEI1"/>
<dbReference type="PANTHER" id="PTHR28080:SF1">
    <property type="entry name" value="PEROXISOMAL BIOGENESIS FACTOR 3"/>
    <property type="match status" value="1"/>
</dbReference>
<dbReference type="AlphaFoldDB" id="A0A4Q1BEI1"/>
<feature type="compositionally biased region" description="Low complexity" evidence="1">
    <location>
        <begin position="179"/>
        <end position="199"/>
    </location>
</feature>
<proteinExistence type="predicted"/>
<feature type="transmembrane region" description="Helical" evidence="2">
    <location>
        <begin position="18"/>
        <end position="36"/>
    </location>
</feature>
<gene>
    <name evidence="3" type="ORF">M231_07214</name>
</gene>
<dbReference type="OrthoDB" id="45930at2759"/>
<dbReference type="InterPro" id="IPR006966">
    <property type="entry name" value="Peroxin-3"/>
</dbReference>
<dbReference type="STRING" id="5217.A0A4Q1BEI1"/>
<keyword evidence="2" id="KW-0472">Membrane</keyword>
<feature type="compositionally biased region" description="Low complexity" evidence="1">
    <location>
        <begin position="148"/>
        <end position="157"/>
    </location>
</feature>
<evidence type="ECO:0000256" key="1">
    <source>
        <dbReference type="SAM" id="MobiDB-lite"/>
    </source>
</evidence>
<dbReference type="GO" id="GO:0030674">
    <property type="term" value="F:protein-macromolecule adaptor activity"/>
    <property type="evidence" value="ECO:0007669"/>
    <property type="project" value="TreeGrafter"/>
</dbReference>
<evidence type="ECO:0008006" key="5">
    <source>
        <dbReference type="Google" id="ProtNLM"/>
    </source>
</evidence>
<evidence type="ECO:0000256" key="2">
    <source>
        <dbReference type="SAM" id="Phobius"/>
    </source>
</evidence>
<dbReference type="VEuPathDB" id="FungiDB:TREMEDRAFT_25343"/>
<feature type="region of interest" description="Disordered" evidence="1">
    <location>
        <begin position="94"/>
        <end position="225"/>
    </location>
</feature>